<gene>
    <name evidence="1" type="ORF">GMST_37080</name>
</gene>
<dbReference type="EMBL" id="BLXX01000014">
    <property type="protein sequence ID" value="GFO61383.1"/>
    <property type="molecule type" value="Genomic_DNA"/>
</dbReference>
<keyword evidence="2" id="KW-1185">Reference proteome</keyword>
<organism evidence="1 2">
    <name type="scientific">Geomonas silvestris</name>
    <dbReference type="NCBI Taxonomy" id="2740184"/>
    <lineage>
        <taxon>Bacteria</taxon>
        <taxon>Pseudomonadati</taxon>
        <taxon>Thermodesulfobacteriota</taxon>
        <taxon>Desulfuromonadia</taxon>
        <taxon>Geobacterales</taxon>
        <taxon>Geobacteraceae</taxon>
        <taxon>Geomonas</taxon>
    </lineage>
</organism>
<accession>A0A6V8MNU7</accession>
<evidence type="ECO:0000313" key="2">
    <source>
        <dbReference type="Proteomes" id="UP000556026"/>
    </source>
</evidence>
<dbReference type="Proteomes" id="UP000556026">
    <property type="component" value="Unassembled WGS sequence"/>
</dbReference>
<comment type="caution">
    <text evidence="1">The sequence shown here is derived from an EMBL/GenBank/DDBJ whole genome shotgun (WGS) entry which is preliminary data.</text>
</comment>
<evidence type="ECO:0000313" key="1">
    <source>
        <dbReference type="EMBL" id="GFO61383.1"/>
    </source>
</evidence>
<sequence>MSSSLEAAREKGSSAAVSRAPTGIEIQEITQRVEKVYRLRPELTATSRIPGNGFQRLRAHQPREKRLPGEGTMRLESLIIGYAVLVTVRFFLRAFKTTLQEWLLRTEPNQNSWEEDLLLAHGVRGPHSANTTPPTASKR</sequence>
<name>A0A6V8MNU7_9BACT</name>
<proteinExistence type="predicted"/>
<protein>
    <submittedName>
        <fullName evidence="1">Uncharacterized protein</fullName>
    </submittedName>
</protein>
<dbReference type="AlphaFoldDB" id="A0A6V8MNU7"/>
<reference evidence="2" key="1">
    <citation type="submission" date="2020-06" db="EMBL/GenBank/DDBJ databases">
        <title>Draft genomic sequence of Geomonas sp. Red330.</title>
        <authorList>
            <person name="Itoh H."/>
            <person name="Zhenxing X."/>
            <person name="Ushijima N."/>
            <person name="Masuda Y."/>
            <person name="Shiratori Y."/>
            <person name="Senoo K."/>
        </authorList>
    </citation>
    <scope>NUCLEOTIDE SEQUENCE [LARGE SCALE GENOMIC DNA]</scope>
    <source>
        <strain evidence="2">Red330</strain>
    </source>
</reference>